<dbReference type="Proteomes" id="UP000309450">
    <property type="component" value="Unassembled WGS sequence"/>
</dbReference>
<dbReference type="RefSeq" id="WP_136393017.1">
    <property type="nucleotide sequence ID" value="NZ_SSND01000001.1"/>
</dbReference>
<evidence type="ECO:0000313" key="2">
    <source>
        <dbReference type="EMBL" id="THD84636.1"/>
    </source>
</evidence>
<dbReference type="AlphaFoldDB" id="A0A4S3MQ57"/>
<sequence length="120" mass="12107">MTMYRTIAAFLLSVTAAGAGMPTVTPLGPGSFAVHPEGGLSATEAFCAAGTYARGTLGLATSDRIWRTSPVPRPAGQSMTFSTSPEGAAPVTGLLLFGPDDGSVTVGFARALCAAVRDLD</sequence>
<feature type="chain" id="PRO_5020675940" evidence="1">
    <location>
        <begin position="20"/>
        <end position="120"/>
    </location>
</feature>
<dbReference type="OrthoDB" id="7689766at2"/>
<comment type="caution">
    <text evidence="2">The sequence shown here is derived from an EMBL/GenBank/DDBJ whole genome shotgun (WGS) entry which is preliminary data.</text>
</comment>
<feature type="signal peptide" evidence="1">
    <location>
        <begin position="1"/>
        <end position="19"/>
    </location>
</feature>
<gene>
    <name evidence="2" type="ORF">E7811_02555</name>
</gene>
<accession>A0A4S3MQ57</accession>
<keyword evidence="3" id="KW-1185">Reference proteome</keyword>
<organism evidence="2 3">
    <name type="scientific">Aliigemmobacter aestuarii</name>
    <dbReference type="NCBI Taxonomy" id="1445661"/>
    <lineage>
        <taxon>Bacteria</taxon>
        <taxon>Pseudomonadati</taxon>
        <taxon>Pseudomonadota</taxon>
        <taxon>Alphaproteobacteria</taxon>
        <taxon>Rhodobacterales</taxon>
        <taxon>Paracoccaceae</taxon>
        <taxon>Aliigemmobacter</taxon>
    </lineage>
</organism>
<reference evidence="2 3" key="1">
    <citation type="submission" date="2019-04" db="EMBL/GenBank/DDBJ databases">
        <title>Draft genome sequence of Gemmobacter aestuarii sp. nov.</title>
        <authorList>
            <person name="Hameed A."/>
            <person name="Lin S.-Y."/>
            <person name="Shahina M."/>
            <person name="Lai W.-A."/>
            <person name="Young C.-C."/>
        </authorList>
    </citation>
    <scope>NUCLEOTIDE SEQUENCE [LARGE SCALE GENOMIC DNA]</scope>
    <source>
        <strain evidence="2 3">CC-PW-75</strain>
    </source>
</reference>
<name>A0A4S3MQ57_9RHOB</name>
<keyword evidence="1" id="KW-0732">Signal</keyword>
<evidence type="ECO:0000256" key="1">
    <source>
        <dbReference type="SAM" id="SignalP"/>
    </source>
</evidence>
<dbReference type="EMBL" id="SSND01000001">
    <property type="protein sequence ID" value="THD84636.1"/>
    <property type="molecule type" value="Genomic_DNA"/>
</dbReference>
<evidence type="ECO:0000313" key="3">
    <source>
        <dbReference type="Proteomes" id="UP000309450"/>
    </source>
</evidence>
<protein>
    <submittedName>
        <fullName evidence="2">Uncharacterized protein</fullName>
    </submittedName>
</protein>
<proteinExistence type="predicted"/>